<evidence type="ECO:0000259" key="7">
    <source>
        <dbReference type="PROSITE" id="PS51296"/>
    </source>
</evidence>
<keyword evidence="9" id="KW-1185">Reference proteome</keyword>
<dbReference type="Gene3D" id="3.90.380.10">
    <property type="entry name" value="Naphthalene 1,2-dioxygenase Alpha Subunit, Chain A, domain 1"/>
    <property type="match status" value="1"/>
</dbReference>
<evidence type="ECO:0000256" key="1">
    <source>
        <dbReference type="ARBA" id="ARBA00001962"/>
    </source>
</evidence>
<evidence type="ECO:0000256" key="4">
    <source>
        <dbReference type="ARBA" id="ARBA00023002"/>
    </source>
</evidence>
<dbReference type="GO" id="GO:0005506">
    <property type="term" value="F:iron ion binding"/>
    <property type="evidence" value="ECO:0007669"/>
    <property type="project" value="InterPro"/>
</dbReference>
<evidence type="ECO:0000256" key="2">
    <source>
        <dbReference type="ARBA" id="ARBA00022714"/>
    </source>
</evidence>
<accession>A0A4V3US67</accession>
<evidence type="ECO:0000313" key="8">
    <source>
        <dbReference type="EMBL" id="TDU32676.1"/>
    </source>
</evidence>
<dbReference type="InterPro" id="IPR001663">
    <property type="entry name" value="Rng_hydr_dOase-A"/>
</dbReference>
<comment type="cofactor">
    <cofactor evidence="1">
        <name>Fe cation</name>
        <dbReference type="ChEBI" id="CHEBI:24875"/>
    </cofactor>
</comment>
<dbReference type="InterPro" id="IPR036922">
    <property type="entry name" value="Rieske_2Fe-2S_sf"/>
</dbReference>
<dbReference type="SUPFAM" id="SSF55961">
    <property type="entry name" value="Bet v1-like"/>
    <property type="match status" value="1"/>
</dbReference>
<organism evidence="8 9">
    <name type="scientific">Panacagrimonas perspica</name>
    <dbReference type="NCBI Taxonomy" id="381431"/>
    <lineage>
        <taxon>Bacteria</taxon>
        <taxon>Pseudomonadati</taxon>
        <taxon>Pseudomonadota</taxon>
        <taxon>Gammaproteobacteria</taxon>
        <taxon>Nevskiales</taxon>
        <taxon>Nevskiaceae</taxon>
        <taxon>Panacagrimonas</taxon>
    </lineage>
</organism>
<protein>
    <submittedName>
        <fullName evidence="8">Phenylpropionate dioxygenase-like ring-hydroxylating dioxygenase large terminal subunit</fullName>
    </submittedName>
</protein>
<dbReference type="OrthoDB" id="9769355at2"/>
<sequence length="402" mass="45778">MNMNAPLNAPLFPSTDGHSFRIDAQVYLSTERFKNEIEHVFRKSWLNVGRIEQLPTAGSYIVKELPGIAPSVVITRDAKGALNAVHNVCSHRGQQLLWEKSGTCGGALTCPYHAWVYELNGAVRHIPDEESFPLLDRKQVALSRLAVDQWEGFIFVHLDPEPRQTLKEFLGEMGESLAGYPFDRFSKNCYTWTTELNANWKLVKDAFQEIYHVATVHRRTLKNVANWPANPYGRPLSVALLGDHTRLSISANPETPLPPTALATLRHLPRGADRLPRGVNPQRSSIWMQDIDVIFPNFFIDPSEGNGLLGAYYGYTFWPLAVDRTRFEMKIYFQQPENAAQRWVQEYQKVLLRDVLLEDCKLVEKNHAGIAAGVKPWYYVQKNEMAIVHSLEVIDRKIREAA</sequence>
<evidence type="ECO:0000313" key="9">
    <source>
        <dbReference type="Proteomes" id="UP000295341"/>
    </source>
</evidence>
<evidence type="ECO:0000256" key="3">
    <source>
        <dbReference type="ARBA" id="ARBA00022723"/>
    </source>
</evidence>
<dbReference type="EMBL" id="SOBT01000008">
    <property type="protein sequence ID" value="TDU32676.1"/>
    <property type="molecule type" value="Genomic_DNA"/>
</dbReference>
<dbReference type="PANTHER" id="PTHR43756">
    <property type="entry name" value="CHOLINE MONOOXYGENASE, CHLOROPLASTIC"/>
    <property type="match status" value="1"/>
</dbReference>
<dbReference type="GO" id="GO:0051213">
    <property type="term" value="F:dioxygenase activity"/>
    <property type="evidence" value="ECO:0007669"/>
    <property type="project" value="UniProtKB-KW"/>
</dbReference>
<comment type="caution">
    <text evidence="8">The sequence shown here is derived from an EMBL/GenBank/DDBJ whole genome shotgun (WGS) entry which is preliminary data.</text>
</comment>
<dbReference type="InterPro" id="IPR017941">
    <property type="entry name" value="Rieske_2Fe-2S"/>
</dbReference>
<dbReference type="RefSeq" id="WP_133881160.1">
    <property type="nucleotide sequence ID" value="NZ_MWIN01000001.1"/>
</dbReference>
<keyword evidence="2" id="KW-0001">2Fe-2S</keyword>
<dbReference type="CDD" id="cd03469">
    <property type="entry name" value="Rieske_RO_Alpha_N"/>
    <property type="match status" value="1"/>
</dbReference>
<dbReference type="Pfam" id="PF00848">
    <property type="entry name" value="Ring_hydroxyl_A"/>
    <property type="match status" value="1"/>
</dbReference>
<evidence type="ECO:0000256" key="6">
    <source>
        <dbReference type="ARBA" id="ARBA00023014"/>
    </source>
</evidence>
<evidence type="ECO:0000256" key="5">
    <source>
        <dbReference type="ARBA" id="ARBA00023004"/>
    </source>
</evidence>
<dbReference type="PRINTS" id="PR00090">
    <property type="entry name" value="RNGDIOXGNASE"/>
</dbReference>
<dbReference type="GO" id="GO:0051537">
    <property type="term" value="F:2 iron, 2 sulfur cluster binding"/>
    <property type="evidence" value="ECO:0007669"/>
    <property type="project" value="UniProtKB-KW"/>
</dbReference>
<dbReference type="Proteomes" id="UP000295341">
    <property type="component" value="Unassembled WGS sequence"/>
</dbReference>
<proteinExistence type="predicted"/>
<dbReference type="AlphaFoldDB" id="A0A4V3US67"/>
<dbReference type="InterPro" id="IPR015879">
    <property type="entry name" value="Ring_hydroxy_dOase_asu_C_dom"/>
</dbReference>
<dbReference type="PANTHER" id="PTHR43756:SF5">
    <property type="entry name" value="CHOLINE MONOOXYGENASE, CHLOROPLASTIC"/>
    <property type="match status" value="1"/>
</dbReference>
<keyword evidence="6" id="KW-0411">Iron-sulfur</keyword>
<gene>
    <name evidence="8" type="ORF">DFR24_2076</name>
</gene>
<keyword evidence="8" id="KW-0223">Dioxygenase</keyword>
<reference evidence="8 9" key="1">
    <citation type="submission" date="2019-03" db="EMBL/GenBank/DDBJ databases">
        <title>Genomic Encyclopedia of Type Strains, Phase IV (KMG-IV): sequencing the most valuable type-strain genomes for metagenomic binning, comparative biology and taxonomic classification.</title>
        <authorList>
            <person name="Goeker M."/>
        </authorList>
    </citation>
    <scope>NUCLEOTIDE SEQUENCE [LARGE SCALE GENOMIC DNA]</scope>
    <source>
        <strain evidence="8 9">DSM 26377</strain>
    </source>
</reference>
<dbReference type="SUPFAM" id="SSF50022">
    <property type="entry name" value="ISP domain"/>
    <property type="match status" value="1"/>
</dbReference>
<dbReference type="Pfam" id="PF00355">
    <property type="entry name" value="Rieske"/>
    <property type="match status" value="1"/>
</dbReference>
<dbReference type="PROSITE" id="PS51296">
    <property type="entry name" value="RIESKE"/>
    <property type="match status" value="1"/>
</dbReference>
<keyword evidence="3" id="KW-0479">Metal-binding</keyword>
<dbReference type="Gene3D" id="2.102.10.10">
    <property type="entry name" value="Rieske [2Fe-2S] iron-sulphur domain"/>
    <property type="match status" value="1"/>
</dbReference>
<keyword evidence="5" id="KW-0408">Iron</keyword>
<keyword evidence="4" id="KW-0560">Oxidoreductase</keyword>
<dbReference type="CDD" id="cd00680">
    <property type="entry name" value="RHO_alpha_C"/>
    <property type="match status" value="1"/>
</dbReference>
<feature type="domain" description="Rieske" evidence="7">
    <location>
        <begin position="45"/>
        <end position="156"/>
    </location>
</feature>
<name>A0A4V3US67_9GAMM</name>